<gene>
    <name evidence="7" type="ORF">SAMN04490355_1006117</name>
</gene>
<dbReference type="InterPro" id="IPR029056">
    <property type="entry name" value="Ribokinase-like"/>
</dbReference>
<dbReference type="STRING" id="1123291.SAMN04490355_1006117"/>
<evidence type="ECO:0000256" key="3">
    <source>
        <dbReference type="ARBA" id="ARBA00022741"/>
    </source>
</evidence>
<dbReference type="PANTHER" id="PTHR43085:SF1">
    <property type="entry name" value="PSEUDOURIDINE KINASE-RELATED"/>
    <property type="match status" value="1"/>
</dbReference>
<keyword evidence="2" id="KW-0808">Transferase</keyword>
<dbReference type="AlphaFoldDB" id="A0A1I4I3W1"/>
<dbReference type="InterPro" id="IPR050306">
    <property type="entry name" value="PfkB_Carbo_kinase"/>
</dbReference>
<dbReference type="RefSeq" id="WP_090933444.1">
    <property type="nucleotide sequence ID" value="NZ_FOTS01000006.1"/>
</dbReference>
<dbReference type="EMBL" id="FOTS01000006">
    <property type="protein sequence ID" value="SFL49148.1"/>
    <property type="molecule type" value="Genomic_DNA"/>
</dbReference>
<dbReference type="Gene3D" id="3.40.1190.20">
    <property type="match status" value="1"/>
</dbReference>
<keyword evidence="4 7" id="KW-0418">Kinase</keyword>
<keyword evidence="8" id="KW-1185">Reference proteome</keyword>
<dbReference type="CDD" id="cd01166">
    <property type="entry name" value="KdgK"/>
    <property type="match status" value="1"/>
</dbReference>
<keyword evidence="3" id="KW-0547">Nucleotide-binding</keyword>
<dbReference type="PANTHER" id="PTHR43085">
    <property type="entry name" value="HEXOKINASE FAMILY MEMBER"/>
    <property type="match status" value="1"/>
</dbReference>
<feature type="domain" description="Carbohydrate kinase PfkB" evidence="6">
    <location>
        <begin position="1"/>
        <end position="300"/>
    </location>
</feature>
<dbReference type="PROSITE" id="PS00584">
    <property type="entry name" value="PFKB_KINASES_2"/>
    <property type="match status" value="1"/>
</dbReference>
<proteinExistence type="inferred from homology"/>
<evidence type="ECO:0000313" key="7">
    <source>
        <dbReference type="EMBL" id="SFL49148.1"/>
    </source>
</evidence>
<organism evidence="7 8">
    <name type="scientific">Pelosinus propionicus DSM 13327</name>
    <dbReference type="NCBI Taxonomy" id="1123291"/>
    <lineage>
        <taxon>Bacteria</taxon>
        <taxon>Bacillati</taxon>
        <taxon>Bacillota</taxon>
        <taxon>Negativicutes</taxon>
        <taxon>Selenomonadales</taxon>
        <taxon>Sporomusaceae</taxon>
        <taxon>Pelosinus</taxon>
    </lineage>
</organism>
<reference evidence="8" key="1">
    <citation type="submission" date="2016-10" db="EMBL/GenBank/DDBJ databases">
        <authorList>
            <person name="Varghese N."/>
            <person name="Submissions S."/>
        </authorList>
    </citation>
    <scope>NUCLEOTIDE SEQUENCE [LARGE SCALE GENOMIC DNA]</scope>
    <source>
        <strain evidence="8">DSM 13327</strain>
    </source>
</reference>
<accession>A0A1I4I3W1</accession>
<dbReference type="SUPFAM" id="SSF53613">
    <property type="entry name" value="Ribokinase-like"/>
    <property type="match status" value="1"/>
</dbReference>
<sequence length="314" mass="34170">MSEVITIGEPMALLVADHEGPLEDIEHFTKYVAGAEVNFSIGMTRLGHSVTYITKLGQDPFGKYINNFLQQQNIKTPYVKFDDSNRTGMQLKAKVSVGDPEVFNFRKGSAASHLNLHDIEDIKWENVKHLHLTGIPPALSATCRSVTYKLIQTAKENGVTISFDPNLRLQLWEDKEEMVQIINELASQSDIVLPGVNEGLLLMGSDDESAIADFYLNKGVSTVIVKLGEKGAFVKTKEDSFIVPGFKVEKVVDTVGAGDGFAVGVISGLLEGLSLKDAVRRGNAVGALAVMSPGDNDGLPNSDQLKTYMMGINR</sequence>
<dbReference type="Proteomes" id="UP000199520">
    <property type="component" value="Unassembled WGS sequence"/>
</dbReference>
<keyword evidence="5" id="KW-0067">ATP-binding</keyword>
<dbReference type="GO" id="GO:0016301">
    <property type="term" value="F:kinase activity"/>
    <property type="evidence" value="ECO:0007669"/>
    <property type="project" value="UniProtKB-KW"/>
</dbReference>
<evidence type="ECO:0000256" key="1">
    <source>
        <dbReference type="ARBA" id="ARBA00010688"/>
    </source>
</evidence>
<dbReference type="Pfam" id="PF00294">
    <property type="entry name" value="PfkB"/>
    <property type="match status" value="1"/>
</dbReference>
<dbReference type="GO" id="GO:0005524">
    <property type="term" value="F:ATP binding"/>
    <property type="evidence" value="ECO:0007669"/>
    <property type="project" value="UniProtKB-KW"/>
</dbReference>
<evidence type="ECO:0000313" key="8">
    <source>
        <dbReference type="Proteomes" id="UP000199520"/>
    </source>
</evidence>
<name>A0A1I4I3W1_9FIRM</name>
<dbReference type="OrthoDB" id="9813569at2"/>
<dbReference type="InterPro" id="IPR011611">
    <property type="entry name" value="PfkB_dom"/>
</dbReference>
<protein>
    <submittedName>
        <fullName evidence="7">2-keto-3-deoxygluconate kinase</fullName>
    </submittedName>
</protein>
<evidence type="ECO:0000256" key="5">
    <source>
        <dbReference type="ARBA" id="ARBA00022840"/>
    </source>
</evidence>
<evidence type="ECO:0000256" key="4">
    <source>
        <dbReference type="ARBA" id="ARBA00022777"/>
    </source>
</evidence>
<evidence type="ECO:0000256" key="2">
    <source>
        <dbReference type="ARBA" id="ARBA00022679"/>
    </source>
</evidence>
<evidence type="ECO:0000259" key="6">
    <source>
        <dbReference type="Pfam" id="PF00294"/>
    </source>
</evidence>
<comment type="similarity">
    <text evidence="1">Belongs to the carbohydrate kinase PfkB family.</text>
</comment>
<dbReference type="InterPro" id="IPR002173">
    <property type="entry name" value="Carboh/pur_kinase_PfkB_CS"/>
</dbReference>